<evidence type="ECO:0000256" key="1">
    <source>
        <dbReference type="SAM" id="MobiDB-lite"/>
    </source>
</evidence>
<name>A0ABN1IK41_9GAMM</name>
<proteinExistence type="predicted"/>
<sequence length="70" mass="7486">MPNIGGWKRWGSQAHPNLRPAQQVGASQRAVVARKSSVERALFTARSADFQGHFPLAIADSSVTVIGPMA</sequence>
<feature type="region of interest" description="Disordered" evidence="1">
    <location>
        <begin position="1"/>
        <end position="26"/>
    </location>
</feature>
<reference evidence="2 3" key="1">
    <citation type="journal article" date="2019" name="Int. J. Syst. Evol. Microbiol.">
        <title>The Global Catalogue of Microorganisms (GCM) 10K type strain sequencing project: providing services to taxonomists for standard genome sequencing and annotation.</title>
        <authorList>
            <consortium name="The Broad Institute Genomics Platform"/>
            <consortium name="The Broad Institute Genome Sequencing Center for Infectious Disease"/>
            <person name="Wu L."/>
            <person name="Ma J."/>
        </authorList>
    </citation>
    <scope>NUCLEOTIDE SEQUENCE [LARGE SCALE GENOMIC DNA]</scope>
    <source>
        <strain evidence="2 3">JCM 15421</strain>
    </source>
</reference>
<protein>
    <submittedName>
        <fullName evidence="2">Uncharacterized protein</fullName>
    </submittedName>
</protein>
<evidence type="ECO:0000313" key="3">
    <source>
        <dbReference type="Proteomes" id="UP001501523"/>
    </source>
</evidence>
<evidence type="ECO:0000313" key="2">
    <source>
        <dbReference type="EMBL" id="GAA0715943.1"/>
    </source>
</evidence>
<accession>A0ABN1IK41</accession>
<comment type="caution">
    <text evidence="2">The sequence shown here is derived from an EMBL/GenBank/DDBJ whole genome shotgun (WGS) entry which is preliminary data.</text>
</comment>
<dbReference type="EMBL" id="BAAAEU010000010">
    <property type="protein sequence ID" value="GAA0715943.1"/>
    <property type="molecule type" value="Genomic_DNA"/>
</dbReference>
<organism evidence="2 3">
    <name type="scientific">Dokdonella soli</name>
    <dbReference type="NCBI Taxonomy" id="529810"/>
    <lineage>
        <taxon>Bacteria</taxon>
        <taxon>Pseudomonadati</taxon>
        <taxon>Pseudomonadota</taxon>
        <taxon>Gammaproteobacteria</taxon>
        <taxon>Lysobacterales</taxon>
        <taxon>Rhodanobacteraceae</taxon>
        <taxon>Dokdonella</taxon>
    </lineage>
</organism>
<dbReference type="Proteomes" id="UP001501523">
    <property type="component" value="Unassembled WGS sequence"/>
</dbReference>
<keyword evidence="3" id="KW-1185">Reference proteome</keyword>
<gene>
    <name evidence="2" type="ORF">GCM10009105_21850</name>
</gene>